<comment type="caution">
    <text evidence="1">The sequence shown here is derived from an EMBL/GenBank/DDBJ whole genome shotgun (WGS) entry which is preliminary data.</text>
</comment>
<accession>A0A5B0PX12</accession>
<dbReference type="EMBL" id="VSWC01000040">
    <property type="protein sequence ID" value="KAA1105436.1"/>
    <property type="molecule type" value="Genomic_DNA"/>
</dbReference>
<protein>
    <submittedName>
        <fullName evidence="1">Uncharacterized protein</fullName>
    </submittedName>
</protein>
<reference evidence="1 2" key="1">
    <citation type="submission" date="2019-05" db="EMBL/GenBank/DDBJ databases">
        <title>Emergence of the Ug99 lineage of the wheat stem rust pathogen through somatic hybridization.</title>
        <authorList>
            <person name="Li F."/>
            <person name="Upadhyaya N.M."/>
            <person name="Sperschneider J."/>
            <person name="Matny O."/>
            <person name="Nguyen-Phuc H."/>
            <person name="Mago R."/>
            <person name="Raley C."/>
            <person name="Miller M.E."/>
            <person name="Silverstein K.A.T."/>
            <person name="Henningsen E."/>
            <person name="Hirsch C.D."/>
            <person name="Visser B."/>
            <person name="Pretorius Z.A."/>
            <person name="Steffenson B.J."/>
            <person name="Schwessinger B."/>
            <person name="Dodds P.N."/>
            <person name="Figueroa M."/>
        </authorList>
    </citation>
    <scope>NUCLEOTIDE SEQUENCE [LARGE SCALE GENOMIC DNA]</scope>
    <source>
        <strain evidence="1">21-0</strain>
    </source>
</reference>
<evidence type="ECO:0000313" key="2">
    <source>
        <dbReference type="Proteomes" id="UP000324748"/>
    </source>
</evidence>
<organism evidence="1 2">
    <name type="scientific">Puccinia graminis f. sp. tritici</name>
    <dbReference type="NCBI Taxonomy" id="56615"/>
    <lineage>
        <taxon>Eukaryota</taxon>
        <taxon>Fungi</taxon>
        <taxon>Dikarya</taxon>
        <taxon>Basidiomycota</taxon>
        <taxon>Pucciniomycotina</taxon>
        <taxon>Pucciniomycetes</taxon>
        <taxon>Pucciniales</taxon>
        <taxon>Pucciniaceae</taxon>
        <taxon>Puccinia</taxon>
    </lineage>
</organism>
<gene>
    <name evidence="1" type="ORF">PGT21_007152</name>
</gene>
<proteinExistence type="predicted"/>
<dbReference type="AlphaFoldDB" id="A0A5B0PX12"/>
<name>A0A5B0PX12_PUCGR</name>
<sequence>MLLTANVDHLLYQLASQASSSLLPAPMARKQFTQPCLQAFPAKPPIGVVPSDGGSARYAEITDKKNRLRSSVLTLASQIKPIVDRSPAKSVWTLLIQMGSELVTY</sequence>
<dbReference type="Proteomes" id="UP000324748">
    <property type="component" value="Unassembled WGS sequence"/>
</dbReference>
<keyword evidence="2" id="KW-1185">Reference proteome</keyword>
<evidence type="ECO:0000313" key="1">
    <source>
        <dbReference type="EMBL" id="KAA1105436.1"/>
    </source>
</evidence>